<name>A0ABX5NUK6_9HYPH</name>
<keyword evidence="1" id="KW-0472">Membrane</keyword>
<evidence type="ECO:0000313" key="3">
    <source>
        <dbReference type="Proteomes" id="UP000247536"/>
    </source>
</evidence>
<feature type="transmembrane region" description="Helical" evidence="1">
    <location>
        <begin position="51"/>
        <end position="67"/>
    </location>
</feature>
<keyword evidence="1" id="KW-0812">Transmembrane</keyword>
<keyword evidence="3" id="KW-1185">Reference proteome</keyword>
<keyword evidence="1" id="KW-1133">Transmembrane helix</keyword>
<evidence type="ECO:0000313" key="2">
    <source>
        <dbReference type="EMBL" id="PYB74204.1"/>
    </source>
</evidence>
<evidence type="ECO:0000256" key="1">
    <source>
        <dbReference type="SAM" id="Phobius"/>
    </source>
</evidence>
<accession>A0ABX5NUK6</accession>
<organism evidence="2 3">
    <name type="scientific">Rhizobium wuzhouense</name>
    <dbReference type="NCBI Taxonomy" id="1986026"/>
    <lineage>
        <taxon>Bacteria</taxon>
        <taxon>Pseudomonadati</taxon>
        <taxon>Pseudomonadota</taxon>
        <taxon>Alphaproteobacteria</taxon>
        <taxon>Hyphomicrobiales</taxon>
        <taxon>Rhizobiaceae</taxon>
        <taxon>Rhizobium/Agrobacterium group</taxon>
        <taxon>Rhizobium</taxon>
    </lineage>
</organism>
<reference evidence="2 3" key="1">
    <citation type="submission" date="2018-06" db="EMBL/GenBank/DDBJ databases">
        <title>Rhizobium wuzhouense sp. nov., isolated from roots of Oryza officinalis.</title>
        <authorList>
            <person name="Yuan T."/>
        </authorList>
    </citation>
    <scope>NUCLEOTIDE SEQUENCE [LARGE SCALE GENOMIC DNA]</scope>
    <source>
        <strain evidence="2 3">W44</strain>
    </source>
</reference>
<proteinExistence type="predicted"/>
<feature type="transmembrane region" description="Helical" evidence="1">
    <location>
        <begin position="22"/>
        <end position="44"/>
    </location>
</feature>
<gene>
    <name evidence="2" type="ORF">DMY87_10975</name>
</gene>
<sequence length="68" mass="7445">MSIVMGAATALMFWWLIVYEGAWPFLILVPVPAIPSLLFSLYAIKAHESDTAFLGLLMAVSPIAIFFA</sequence>
<dbReference type="EMBL" id="QJRY01000003">
    <property type="protein sequence ID" value="PYB74204.1"/>
    <property type="molecule type" value="Genomic_DNA"/>
</dbReference>
<dbReference type="Proteomes" id="UP000247536">
    <property type="component" value="Unassembled WGS sequence"/>
</dbReference>
<comment type="caution">
    <text evidence="2">The sequence shown here is derived from an EMBL/GenBank/DDBJ whole genome shotgun (WGS) entry which is preliminary data.</text>
</comment>
<protein>
    <submittedName>
        <fullName evidence="2">Uncharacterized protein</fullName>
    </submittedName>
</protein>